<keyword evidence="2" id="KW-1185">Reference proteome</keyword>
<evidence type="ECO:0000313" key="1">
    <source>
        <dbReference type="EMBL" id="KAA0190186.1"/>
    </source>
</evidence>
<organism evidence="1 2">
    <name type="scientific">Fasciolopsis buskii</name>
    <dbReference type="NCBI Taxonomy" id="27845"/>
    <lineage>
        <taxon>Eukaryota</taxon>
        <taxon>Metazoa</taxon>
        <taxon>Spiralia</taxon>
        <taxon>Lophotrochozoa</taxon>
        <taxon>Platyhelminthes</taxon>
        <taxon>Trematoda</taxon>
        <taxon>Digenea</taxon>
        <taxon>Plagiorchiida</taxon>
        <taxon>Echinostomata</taxon>
        <taxon>Echinostomatoidea</taxon>
        <taxon>Fasciolidae</taxon>
        <taxon>Fasciolopsis</taxon>
    </lineage>
</organism>
<gene>
    <name evidence="1" type="ORF">FBUS_08654</name>
</gene>
<reference evidence="1" key="1">
    <citation type="submission" date="2019-05" db="EMBL/GenBank/DDBJ databases">
        <title>Annotation for the trematode Fasciolopsis buski.</title>
        <authorList>
            <person name="Choi Y.-J."/>
        </authorList>
    </citation>
    <scope>NUCLEOTIDE SEQUENCE</scope>
    <source>
        <strain evidence="1">HT</strain>
        <tissue evidence="1">Whole worm</tissue>
    </source>
</reference>
<accession>A0A8E0VHP7</accession>
<name>A0A8E0VHP7_9TREM</name>
<comment type="caution">
    <text evidence="1">The sequence shown here is derived from an EMBL/GenBank/DDBJ whole genome shotgun (WGS) entry which is preliminary data.</text>
</comment>
<dbReference type="AlphaFoldDB" id="A0A8E0VHP7"/>
<dbReference type="Proteomes" id="UP000728185">
    <property type="component" value="Unassembled WGS sequence"/>
</dbReference>
<proteinExistence type="predicted"/>
<dbReference type="OrthoDB" id="8916892at2759"/>
<dbReference type="EMBL" id="LUCM01007308">
    <property type="protein sequence ID" value="KAA0190186.1"/>
    <property type="molecule type" value="Genomic_DNA"/>
</dbReference>
<sequence length="383" mass="41071">MSGAKPQVLTVEEIEAQLNCSHIQPSESRPVIPERLPMTGPEKANDEILKQLTPSPNLGSNLAPMLQSLALKQQQQVVCAQSVQLRSALNTIGMLSNPMVRLPTSTFRWLRAMANAVSASARINQLQQADLSATASLGDLNSGQQTLRHIWDGVPSMGNHIPPPQLQPSTNQLCTNSPHPVGSSHGLLADLGARQIFGPVNPSNPSSVSAPRRPIVKMQQSTSTNHSYSPISSLVAPHTVNSSAMGPNLSDMDRRLLNLALKQQQANINGPRGITERFPIGPTVHSTHTSDMRFPPPGLSQSSGSPLVHPVANTNNSAFLAPHTRSTLQSDSALTFLSQLVERDRNICPRPPLDFGSFLGSGIKAKTLEEIEHQEVASGGSFI</sequence>
<protein>
    <submittedName>
        <fullName evidence="1">Uncharacterized protein</fullName>
    </submittedName>
</protein>
<evidence type="ECO:0000313" key="2">
    <source>
        <dbReference type="Proteomes" id="UP000728185"/>
    </source>
</evidence>